<accession>A0A084QKU2</accession>
<dbReference type="InterPro" id="IPR012385">
    <property type="entry name" value="Prephenate_DH_fun"/>
</dbReference>
<dbReference type="Gene3D" id="1.10.3660.10">
    <property type="entry name" value="6-phosphogluconate dehydrogenase C-terminal like domain"/>
    <property type="match status" value="2"/>
</dbReference>
<dbReference type="GO" id="GO:0008977">
    <property type="term" value="F:prephenate dehydrogenase (NAD+) activity"/>
    <property type="evidence" value="ECO:0007669"/>
    <property type="project" value="EnsemblFungi"/>
</dbReference>
<evidence type="ECO:0000256" key="3">
    <source>
        <dbReference type="ARBA" id="ARBA00022605"/>
    </source>
</evidence>
<evidence type="ECO:0000256" key="2">
    <source>
        <dbReference type="ARBA" id="ARBA00022498"/>
    </source>
</evidence>
<evidence type="ECO:0000313" key="12">
    <source>
        <dbReference type="Proteomes" id="UP000028524"/>
    </source>
</evidence>
<dbReference type="FunFam" id="1.10.3660.10:FF:000004">
    <property type="entry name" value="Prephenate dehydrogenase [NADP(+)]"/>
    <property type="match status" value="1"/>
</dbReference>
<dbReference type="PANTHER" id="PTHR21363">
    <property type="entry name" value="PREPHENATE DEHYDROGENASE"/>
    <property type="match status" value="1"/>
</dbReference>
<evidence type="ECO:0000256" key="9">
    <source>
        <dbReference type="PIRNR" id="PIRNR036510"/>
    </source>
</evidence>
<dbReference type="Pfam" id="PF03807">
    <property type="entry name" value="F420_oxidored"/>
    <property type="match status" value="1"/>
</dbReference>
<keyword evidence="4 9" id="KW-0521">NADP</keyword>
<reference evidence="11 12" key="1">
    <citation type="journal article" date="2014" name="BMC Genomics">
        <title>Comparative genome sequencing reveals chemotype-specific gene clusters in the toxigenic black mold Stachybotrys.</title>
        <authorList>
            <person name="Semeiks J."/>
            <person name="Borek D."/>
            <person name="Otwinowski Z."/>
            <person name="Grishin N.V."/>
        </authorList>
    </citation>
    <scope>NUCLEOTIDE SEQUENCE [LARGE SCALE GENOMIC DNA]</scope>
    <source>
        <strain evidence="11 12">IBT 40285</strain>
    </source>
</reference>
<comment type="catalytic activity">
    <reaction evidence="7 9">
        <text>prephenate + NADP(+) = 3-(4-hydroxyphenyl)pyruvate + CO2 + NADPH</text>
        <dbReference type="Rhea" id="RHEA:21640"/>
        <dbReference type="ChEBI" id="CHEBI:16526"/>
        <dbReference type="ChEBI" id="CHEBI:29934"/>
        <dbReference type="ChEBI" id="CHEBI:36242"/>
        <dbReference type="ChEBI" id="CHEBI:57783"/>
        <dbReference type="ChEBI" id="CHEBI:58349"/>
        <dbReference type="EC" id="1.3.1.13"/>
    </reaction>
</comment>
<dbReference type="Gene3D" id="3.40.50.720">
    <property type="entry name" value="NAD(P)-binding Rossmann-like Domain"/>
    <property type="match status" value="1"/>
</dbReference>
<dbReference type="InterPro" id="IPR003099">
    <property type="entry name" value="Prephen_DH"/>
</dbReference>
<dbReference type="AlphaFoldDB" id="A0A084QKU2"/>
<comment type="pathway">
    <text evidence="8 9">Amino-acid biosynthesis; L-tyrosine biosynthesis; (4-hydroxyphenyl)pyruvate from prephenate (NADP(+) route): step 1/1.</text>
</comment>
<dbReference type="HOGENOM" id="CLU_031403_1_0_1"/>
<dbReference type="PANTHER" id="PTHR21363:SF0">
    <property type="entry name" value="PREPHENATE DEHYDROGENASE [NADP(+)]"/>
    <property type="match status" value="1"/>
</dbReference>
<proteinExistence type="inferred from homology"/>
<dbReference type="PROSITE" id="PS51176">
    <property type="entry name" value="PDH_ADH"/>
    <property type="match status" value="1"/>
</dbReference>
<name>A0A084QKU2_STAC4</name>
<evidence type="ECO:0000256" key="4">
    <source>
        <dbReference type="ARBA" id="ARBA00022857"/>
    </source>
</evidence>
<dbReference type="InterPro" id="IPR008927">
    <property type="entry name" value="6-PGluconate_DH-like_C_sf"/>
</dbReference>
<comment type="similarity">
    <text evidence="1 9">Belongs to the prephenate/arogenate dehydrogenase family.</text>
</comment>
<protein>
    <recommendedName>
        <fullName evidence="9">Prephenate dehydrogenase [NADP(+)]</fullName>
        <shortName evidence="9">PRDH</shortName>
        <ecNumber evidence="9">1.3.1.13</ecNumber>
    </recommendedName>
</protein>
<dbReference type="InParanoid" id="A0A084QKU2"/>
<evidence type="ECO:0000256" key="7">
    <source>
        <dbReference type="ARBA" id="ARBA00051295"/>
    </source>
</evidence>
<dbReference type="FunCoup" id="A0A084QKU2">
    <property type="interactions" value="225"/>
</dbReference>
<dbReference type="Pfam" id="PF20463">
    <property type="entry name" value="PDH_C"/>
    <property type="match status" value="1"/>
</dbReference>
<keyword evidence="12" id="KW-1185">Reference proteome</keyword>
<dbReference type="InterPro" id="IPR046825">
    <property type="entry name" value="PDH_C"/>
</dbReference>
<dbReference type="SUPFAM" id="SSF48179">
    <property type="entry name" value="6-phosphogluconate dehydrogenase C-terminal domain-like"/>
    <property type="match status" value="2"/>
</dbReference>
<dbReference type="FunFam" id="3.40.50.720:FF:000339">
    <property type="entry name" value="Prephenate dehydrogenase [NADP(+)]"/>
    <property type="match status" value="1"/>
</dbReference>
<dbReference type="OMA" id="WRVNACD"/>
<dbReference type="GO" id="GO:0070403">
    <property type="term" value="F:NAD+ binding"/>
    <property type="evidence" value="ECO:0007669"/>
    <property type="project" value="TreeGrafter"/>
</dbReference>
<keyword evidence="6 9" id="KW-0057">Aromatic amino acid biosynthesis</keyword>
<dbReference type="OrthoDB" id="5399569at2759"/>
<evidence type="ECO:0000256" key="5">
    <source>
        <dbReference type="ARBA" id="ARBA00023002"/>
    </source>
</evidence>
<dbReference type="STRING" id="1283841.A0A084QKU2"/>
<dbReference type="GO" id="GO:0006571">
    <property type="term" value="P:tyrosine biosynthetic process"/>
    <property type="evidence" value="ECO:0007669"/>
    <property type="project" value="UniProtKB-UniRule"/>
</dbReference>
<dbReference type="InterPro" id="IPR036291">
    <property type="entry name" value="NAD(P)-bd_dom_sf"/>
</dbReference>
<dbReference type="Proteomes" id="UP000028524">
    <property type="component" value="Unassembled WGS sequence"/>
</dbReference>
<dbReference type="SUPFAM" id="SSF51735">
    <property type="entry name" value="NAD(P)-binding Rossmann-fold domains"/>
    <property type="match status" value="1"/>
</dbReference>
<dbReference type="InterPro" id="IPR028939">
    <property type="entry name" value="P5C_Rdtase_cat_N"/>
</dbReference>
<dbReference type="UniPathway" id="UPA00122">
    <property type="reaction ID" value="UER00962"/>
</dbReference>
<keyword evidence="5 9" id="KW-0560">Oxidoreductase</keyword>
<evidence type="ECO:0000256" key="6">
    <source>
        <dbReference type="ARBA" id="ARBA00023141"/>
    </source>
</evidence>
<evidence type="ECO:0000256" key="1">
    <source>
        <dbReference type="ARBA" id="ARBA00007964"/>
    </source>
</evidence>
<keyword evidence="2 9" id="KW-0827">Tyrosine biosynthesis</keyword>
<dbReference type="EMBL" id="KL660670">
    <property type="protein sequence ID" value="KFA64577.1"/>
    <property type="molecule type" value="Genomic_DNA"/>
</dbReference>
<evidence type="ECO:0000259" key="10">
    <source>
        <dbReference type="PROSITE" id="PS51176"/>
    </source>
</evidence>
<evidence type="ECO:0000256" key="8">
    <source>
        <dbReference type="ARBA" id="ARBA00060605"/>
    </source>
</evidence>
<organism evidence="11 12">
    <name type="scientific">Stachybotrys chlorohalonatus (strain IBT 40285)</name>
    <dbReference type="NCBI Taxonomy" id="1283841"/>
    <lineage>
        <taxon>Eukaryota</taxon>
        <taxon>Fungi</taxon>
        <taxon>Dikarya</taxon>
        <taxon>Ascomycota</taxon>
        <taxon>Pezizomycotina</taxon>
        <taxon>Sordariomycetes</taxon>
        <taxon>Hypocreomycetidae</taxon>
        <taxon>Hypocreales</taxon>
        <taxon>Stachybotryaceae</taxon>
        <taxon>Stachybotrys</taxon>
    </lineage>
</organism>
<keyword evidence="3 9" id="KW-0028">Amino-acid biosynthesis</keyword>
<dbReference type="GO" id="GO:0004665">
    <property type="term" value="F:prephenate dehydrogenase (NADP+) activity"/>
    <property type="evidence" value="ECO:0007669"/>
    <property type="project" value="UniProtKB-UniRule"/>
</dbReference>
<dbReference type="PIRSF" id="PIRSF036510">
    <property type="entry name" value="PDH_fung"/>
    <property type="match status" value="1"/>
</dbReference>
<dbReference type="FunFam" id="1.10.3660.10:FF:000002">
    <property type="entry name" value="Prephenate dehydrogenase [NADP(+)]"/>
    <property type="match status" value="1"/>
</dbReference>
<dbReference type="EC" id="1.3.1.13" evidence="9"/>
<dbReference type="InterPro" id="IPR050812">
    <property type="entry name" value="Preph/Arog_dehydrog"/>
</dbReference>
<gene>
    <name evidence="11" type="ORF">S40285_04579</name>
</gene>
<feature type="domain" description="Prephenate/arogenate dehydrogenase" evidence="10">
    <location>
        <begin position="15"/>
        <end position="296"/>
    </location>
</feature>
<sequence length="446" mass="50160">MTELTEPSPAGMENFVVGLIGMGDMGRMYAERLAAAGWRILACDRDEKYESLKEKYSGYKNIEICRNGHYVSRASDYIIYSVEAAVIDRVIALYGPSTKMGAIVGGQTSCKSPEIQAFERHLPADVSIISIHSLHGPGVDPANQPLVLIQHRAPDAALRRVEAALRCLRSQFVYLTALEHDRITADTQAVTHAAFLSMGKAWHANKQFPWTLSRYVGGIENVKVNIMLRIYSQKWHVYAGLAILNPEARKQVSQYAKSVTILYKLMLEGNLEGLRERIYAARDKVFGSAASSSWGDRPLLEPSILSSFSLGTPTDEEPARPNNHLSLLAMVDCWAALDIVPYDHMLCSTPLFRLRLGVTEYLFRNPDILDEALHTAVNDKRYRSDDLEFTFAARAWAECVSLGHFETWQERFVSTQKFFEPRFQEAKVVGDEMMKKVAESMRERGA</sequence>
<evidence type="ECO:0000313" key="11">
    <source>
        <dbReference type="EMBL" id="KFA64577.1"/>
    </source>
</evidence>